<keyword evidence="1" id="KW-0732">Signal</keyword>
<dbReference type="SUPFAM" id="SSF159501">
    <property type="entry name" value="EreA/ChaN-like"/>
    <property type="match status" value="1"/>
</dbReference>
<evidence type="ECO:0000259" key="2">
    <source>
        <dbReference type="Pfam" id="PF04187"/>
    </source>
</evidence>
<evidence type="ECO:0000313" key="6">
    <source>
        <dbReference type="Proteomes" id="UP000186904"/>
    </source>
</evidence>
<organism evidence="3 6">
    <name type="scientific">Halopseudomonas bauzanensis</name>
    <dbReference type="NCBI Taxonomy" id="653930"/>
    <lineage>
        <taxon>Bacteria</taxon>
        <taxon>Pseudomonadati</taxon>
        <taxon>Pseudomonadota</taxon>
        <taxon>Gammaproteobacteria</taxon>
        <taxon>Pseudomonadales</taxon>
        <taxon>Pseudomonadaceae</taxon>
        <taxon>Halopseudomonas</taxon>
    </lineage>
</organism>
<dbReference type="Pfam" id="PF04187">
    <property type="entry name" value="Cofac_haem_bdg"/>
    <property type="match status" value="1"/>
</dbReference>
<dbReference type="OrthoDB" id="9795827at2"/>
<dbReference type="CDD" id="cd14727">
    <property type="entry name" value="ChanN-like"/>
    <property type="match status" value="1"/>
</dbReference>
<dbReference type="Gene3D" id="1.10.8.760">
    <property type="entry name" value="Haem-binding uptake, Tiki superfamily, ChaN, domain 2"/>
    <property type="match status" value="1"/>
</dbReference>
<proteinExistence type="predicted"/>
<feature type="domain" description="Haem-binding uptake Tiki superfamily ChaN" evidence="2">
    <location>
        <begin position="53"/>
        <end position="244"/>
    </location>
</feature>
<dbReference type="AlphaFoldDB" id="A0A031M5W5"/>
<name>A0A031M5W5_9GAMM</name>
<dbReference type="Gene3D" id="3.40.50.11550">
    <property type="match status" value="1"/>
</dbReference>
<dbReference type="EMBL" id="FOUA01000010">
    <property type="protein sequence ID" value="SFM39054.1"/>
    <property type="molecule type" value="Genomic_DNA"/>
</dbReference>
<gene>
    <name evidence="4" type="ORF">SAMN04487855_0063</name>
    <name evidence="3" type="ORF">SAMN05216589_0064</name>
</gene>
<dbReference type="STRING" id="653930.SAMN05216589_0064"/>
<keyword evidence="5" id="KW-1185">Reference proteome</keyword>
<feature type="signal peptide" evidence="1">
    <location>
        <begin position="1"/>
        <end position="19"/>
    </location>
</feature>
<evidence type="ECO:0000313" key="4">
    <source>
        <dbReference type="EMBL" id="SFM39054.1"/>
    </source>
</evidence>
<feature type="chain" id="PRO_5010401289" evidence="1">
    <location>
        <begin position="20"/>
        <end position="290"/>
    </location>
</feature>
<sequence>MKRMMLGGLLLSWAVLATAEPLPPWHNTPMAQTERTGQVLDTATGLWLSADDLVERLAQAEHVLVGEQHDNVDHHQLQLWLLRQLQQQRPQASLLLEMLTPSQQPVVDSLQNDDIEAQPEQLAEQLDWSPGWDWSLYGPIVIWALEEGVNLRAANLDREEIATLYRTPVAVSPRYSDQVLAELRETIEASHCGQIAEPQLSAMRGIQQQRDIRMGEQLIAAPAPALLLAGNFHVRKDLGVPLHLDGPAPVVVMLHEAGKSMPGAEQADYLWLTPAGPEKDHCAQWQQTED</sequence>
<dbReference type="EMBL" id="FOGN01000010">
    <property type="protein sequence ID" value="SES36944.1"/>
    <property type="molecule type" value="Genomic_DNA"/>
</dbReference>
<dbReference type="RefSeq" id="WP_036992906.1">
    <property type="nucleotide sequence ID" value="NZ_FOGN01000010.1"/>
</dbReference>
<dbReference type="InterPro" id="IPR007314">
    <property type="entry name" value="Cofac_haem-bd_dom"/>
</dbReference>
<evidence type="ECO:0000313" key="3">
    <source>
        <dbReference type="EMBL" id="SES36944.1"/>
    </source>
</evidence>
<dbReference type="PIRSF" id="PIRSF020419">
    <property type="entry name" value="Fe_uptake_reg_CjrA_prd"/>
    <property type="match status" value="1"/>
</dbReference>
<evidence type="ECO:0000256" key="1">
    <source>
        <dbReference type="SAM" id="SignalP"/>
    </source>
</evidence>
<dbReference type="Proteomes" id="UP000186904">
    <property type="component" value="Unassembled WGS sequence"/>
</dbReference>
<protein>
    <submittedName>
        <fullName evidence="3">Uncharacterized iron-regulated protein</fullName>
    </submittedName>
</protein>
<reference evidence="5 6" key="1">
    <citation type="submission" date="2016-10" db="EMBL/GenBank/DDBJ databases">
        <authorList>
            <person name="de Groot N.N."/>
        </authorList>
    </citation>
    <scope>NUCLEOTIDE SEQUENCE [LARGE SCALE GENOMIC DNA]</scope>
    <source>
        <strain evidence="4 5">CGMCC 1.9095</strain>
        <strain evidence="3 6">DSM 22558</strain>
    </source>
</reference>
<accession>A0A031M5W5</accession>
<dbReference type="Proteomes" id="UP000186599">
    <property type="component" value="Unassembled WGS sequence"/>
</dbReference>
<dbReference type="InterPro" id="IPR016773">
    <property type="entry name" value="Fe3_uptake_reg_CjrA_prd"/>
</dbReference>
<evidence type="ECO:0000313" key="5">
    <source>
        <dbReference type="Proteomes" id="UP000186599"/>
    </source>
</evidence>